<dbReference type="RefSeq" id="YP_002003937.1">
    <property type="nucleotide sequence ID" value="NC_011045.1"/>
</dbReference>
<name>B3VD32_9CAUD</name>
<gene>
    <name evidence="1" type="ORF">AS5_0004</name>
</gene>
<sequence>MTTGIIMATFAVIVAMGWRNADRMAIANGRALNIDKQLDAMLMG</sequence>
<evidence type="ECO:0000313" key="1">
    <source>
        <dbReference type="EMBL" id="ACF15887.1"/>
    </source>
</evidence>
<dbReference type="KEGG" id="vg:6449794"/>
<keyword evidence="2" id="KW-1185">Reference proteome</keyword>
<organism evidence="1 2">
    <name type="scientific">Escherichia phage 13a</name>
    <dbReference type="NCBI Taxonomy" id="532076"/>
    <lineage>
        <taxon>Viruses</taxon>
        <taxon>Duplodnaviria</taxon>
        <taxon>Heunggongvirae</taxon>
        <taxon>Uroviricota</taxon>
        <taxon>Caudoviricetes</taxon>
        <taxon>Autographivirales</taxon>
        <taxon>Autotranscriptaviridae</taxon>
        <taxon>Studiervirinae</taxon>
        <taxon>Teseptimavirus</taxon>
        <taxon>Teseptimavirus 13a</taxon>
    </lineage>
</organism>
<accession>B3VD32</accession>
<evidence type="ECO:0000313" key="2">
    <source>
        <dbReference type="Proteomes" id="UP000000615"/>
    </source>
</evidence>
<dbReference type="GeneID" id="6449794"/>
<dbReference type="Proteomes" id="UP000000615">
    <property type="component" value="Segment"/>
</dbReference>
<proteinExistence type="predicted"/>
<reference evidence="1 2" key="1">
    <citation type="submission" date="2008-05" db="EMBL/GenBank/DDBJ databases">
        <title>Genomic sequences and analysis of several T7-like bacteriophages.</title>
        <authorList>
            <person name="Savalia D."/>
            <person name="Severinov K."/>
            <person name="Molineux I."/>
        </authorList>
    </citation>
    <scope>NUCLEOTIDE SEQUENCE [LARGE SCALE GENOMIC DNA]</scope>
</reference>
<protein>
    <submittedName>
        <fullName evidence="1">Gp0.7</fullName>
    </submittedName>
</protein>
<dbReference type="OrthoDB" id="3918at10239"/>
<dbReference type="EMBL" id="EU734174">
    <property type="protein sequence ID" value="ACF15887.1"/>
    <property type="molecule type" value="Genomic_DNA"/>
</dbReference>